<dbReference type="Gene3D" id="1.20.5.1930">
    <property type="match status" value="1"/>
</dbReference>
<evidence type="ECO:0000313" key="13">
    <source>
        <dbReference type="Proteomes" id="UP001500542"/>
    </source>
</evidence>
<feature type="transmembrane region" description="Helical" evidence="10">
    <location>
        <begin position="12"/>
        <end position="30"/>
    </location>
</feature>
<protein>
    <recommendedName>
        <fullName evidence="2">histidine kinase</fullName>
        <ecNumber evidence="2">2.7.13.3</ecNumber>
    </recommendedName>
</protein>
<evidence type="ECO:0000256" key="7">
    <source>
        <dbReference type="ARBA" id="ARBA00022840"/>
    </source>
</evidence>
<dbReference type="Pfam" id="PF23539">
    <property type="entry name" value="DUF7134"/>
    <property type="match status" value="1"/>
</dbReference>
<keyword evidence="4" id="KW-0808">Transferase</keyword>
<dbReference type="InterPro" id="IPR011712">
    <property type="entry name" value="Sig_transdc_His_kin_sub3_dim/P"/>
</dbReference>
<dbReference type="InterPro" id="IPR036890">
    <property type="entry name" value="HATPase_C_sf"/>
</dbReference>
<dbReference type="CDD" id="cd16917">
    <property type="entry name" value="HATPase_UhpB-NarQ-NarX-like"/>
    <property type="match status" value="1"/>
</dbReference>
<dbReference type="PANTHER" id="PTHR24421:SF10">
    <property type="entry name" value="NITRATE_NITRITE SENSOR PROTEIN NARQ"/>
    <property type="match status" value="1"/>
</dbReference>
<keyword evidence="5" id="KW-0547">Nucleotide-binding</keyword>
<feature type="compositionally biased region" description="Low complexity" evidence="9">
    <location>
        <begin position="394"/>
        <end position="405"/>
    </location>
</feature>
<proteinExistence type="predicted"/>
<keyword evidence="13" id="KW-1185">Reference proteome</keyword>
<dbReference type="Pfam" id="PF07730">
    <property type="entry name" value="HisKA_3"/>
    <property type="match status" value="1"/>
</dbReference>
<dbReference type="InterPro" id="IPR055558">
    <property type="entry name" value="DUF7134"/>
</dbReference>
<dbReference type="EC" id="2.7.13.3" evidence="2"/>
<evidence type="ECO:0000256" key="3">
    <source>
        <dbReference type="ARBA" id="ARBA00022553"/>
    </source>
</evidence>
<dbReference type="SUPFAM" id="SSF55874">
    <property type="entry name" value="ATPase domain of HSP90 chaperone/DNA topoisomerase II/histidine kinase"/>
    <property type="match status" value="1"/>
</dbReference>
<feature type="domain" description="Histidine kinase" evidence="11">
    <location>
        <begin position="188"/>
        <end position="394"/>
    </location>
</feature>
<evidence type="ECO:0000256" key="4">
    <source>
        <dbReference type="ARBA" id="ARBA00022679"/>
    </source>
</evidence>
<keyword evidence="6 12" id="KW-0418">Kinase</keyword>
<keyword evidence="10" id="KW-1133">Transmembrane helix</keyword>
<dbReference type="InterPro" id="IPR003594">
    <property type="entry name" value="HATPase_dom"/>
</dbReference>
<gene>
    <name evidence="12" type="ORF">GCM10009554_30440</name>
</gene>
<name>A0ABP4ATU6_9ACTN</name>
<evidence type="ECO:0000256" key="8">
    <source>
        <dbReference type="ARBA" id="ARBA00023012"/>
    </source>
</evidence>
<dbReference type="InterPro" id="IPR050482">
    <property type="entry name" value="Sensor_HK_TwoCompSys"/>
</dbReference>
<feature type="region of interest" description="Disordered" evidence="9">
    <location>
        <begin position="390"/>
        <end position="429"/>
    </location>
</feature>
<keyword evidence="10" id="KW-0812">Transmembrane</keyword>
<feature type="transmembrane region" description="Helical" evidence="10">
    <location>
        <begin position="134"/>
        <end position="153"/>
    </location>
</feature>
<dbReference type="GO" id="GO:0016301">
    <property type="term" value="F:kinase activity"/>
    <property type="evidence" value="ECO:0007669"/>
    <property type="project" value="UniProtKB-KW"/>
</dbReference>
<dbReference type="RefSeq" id="WP_343969263.1">
    <property type="nucleotide sequence ID" value="NZ_BAAAHK010000007.1"/>
</dbReference>
<dbReference type="EMBL" id="BAAAHK010000007">
    <property type="protein sequence ID" value="GAA0940063.1"/>
    <property type="molecule type" value="Genomic_DNA"/>
</dbReference>
<reference evidence="13" key="1">
    <citation type="journal article" date="2019" name="Int. J. Syst. Evol. Microbiol.">
        <title>The Global Catalogue of Microorganisms (GCM) 10K type strain sequencing project: providing services to taxonomists for standard genome sequencing and annotation.</title>
        <authorList>
            <consortium name="The Broad Institute Genomics Platform"/>
            <consortium name="The Broad Institute Genome Sequencing Center for Infectious Disease"/>
            <person name="Wu L."/>
            <person name="Ma J."/>
        </authorList>
    </citation>
    <scope>NUCLEOTIDE SEQUENCE [LARGE SCALE GENOMIC DNA]</scope>
    <source>
        <strain evidence="13">JCM 10977</strain>
    </source>
</reference>
<feature type="transmembrane region" description="Helical" evidence="10">
    <location>
        <begin position="89"/>
        <end position="104"/>
    </location>
</feature>
<accession>A0ABP4ATU6</accession>
<evidence type="ECO:0000259" key="11">
    <source>
        <dbReference type="PROSITE" id="PS50109"/>
    </source>
</evidence>
<dbReference type="PROSITE" id="PS50109">
    <property type="entry name" value="HIS_KIN"/>
    <property type="match status" value="1"/>
</dbReference>
<dbReference type="Gene3D" id="3.30.565.10">
    <property type="entry name" value="Histidine kinase-like ATPase, C-terminal domain"/>
    <property type="match status" value="1"/>
</dbReference>
<evidence type="ECO:0000256" key="9">
    <source>
        <dbReference type="SAM" id="MobiDB-lite"/>
    </source>
</evidence>
<dbReference type="InterPro" id="IPR005467">
    <property type="entry name" value="His_kinase_dom"/>
</dbReference>
<keyword evidence="10" id="KW-0472">Membrane</keyword>
<dbReference type="Proteomes" id="UP001500542">
    <property type="component" value="Unassembled WGS sequence"/>
</dbReference>
<comment type="caution">
    <text evidence="12">The sequence shown here is derived from an EMBL/GenBank/DDBJ whole genome shotgun (WGS) entry which is preliminary data.</text>
</comment>
<evidence type="ECO:0000256" key="10">
    <source>
        <dbReference type="SAM" id="Phobius"/>
    </source>
</evidence>
<feature type="region of interest" description="Disordered" evidence="9">
    <location>
        <begin position="333"/>
        <end position="358"/>
    </location>
</feature>
<evidence type="ECO:0000256" key="5">
    <source>
        <dbReference type="ARBA" id="ARBA00022741"/>
    </source>
</evidence>
<dbReference type="Pfam" id="PF02518">
    <property type="entry name" value="HATPase_c"/>
    <property type="match status" value="1"/>
</dbReference>
<organism evidence="12 13">
    <name type="scientific">Kribbella koreensis</name>
    <dbReference type="NCBI Taxonomy" id="57909"/>
    <lineage>
        <taxon>Bacteria</taxon>
        <taxon>Bacillati</taxon>
        <taxon>Actinomycetota</taxon>
        <taxon>Actinomycetes</taxon>
        <taxon>Propionibacteriales</taxon>
        <taxon>Kribbellaceae</taxon>
        <taxon>Kribbella</taxon>
    </lineage>
</organism>
<evidence type="ECO:0000313" key="12">
    <source>
        <dbReference type="EMBL" id="GAA0940063.1"/>
    </source>
</evidence>
<evidence type="ECO:0000256" key="6">
    <source>
        <dbReference type="ARBA" id="ARBA00022777"/>
    </source>
</evidence>
<sequence>MAASPWQTRFKGHPVAYDHAIVLFLIAINLLQPGTRHEGTQIPLTVTGTILILIACLPLAFRRRFPLVALTISTLATIGYAAYAEVKSPIGLALACAIYTVVIQKSRRTRSIACITVVVVMVATAGLFTDGDLLANLSVAIFVLFAAAIGEAVRYRRAYLDELEDRVLRAEQSREEEAERRVIEERLRIAHELHDVIAHHIALMNVQAGVASHLLREQPEEAEKALALVRDGGRTVLQELTVLLGVLRRSGLDSLPTAPTPSLQELSALIESSTAAGITIDWQPPVPESLPDVLELTTYRILQESLTNVVKHAPGAVVRVRFEQRRGSLTIEVTDDGGRPGTPYQDAGGAAGPPASGHGLLGMRERVTAVGGQLTAGPQPHGGFRVRAVLPLETGATGDDPGTAGRRSEADPERVPGAGELSAGLRGRC</sequence>
<comment type="catalytic activity">
    <reaction evidence="1">
        <text>ATP + protein L-histidine = ADP + protein N-phospho-L-histidine.</text>
        <dbReference type="EC" id="2.7.13.3"/>
    </reaction>
</comment>
<feature type="transmembrane region" description="Helical" evidence="10">
    <location>
        <begin position="111"/>
        <end position="128"/>
    </location>
</feature>
<feature type="transmembrane region" description="Helical" evidence="10">
    <location>
        <begin position="42"/>
        <end position="60"/>
    </location>
</feature>
<evidence type="ECO:0000256" key="1">
    <source>
        <dbReference type="ARBA" id="ARBA00000085"/>
    </source>
</evidence>
<dbReference type="PANTHER" id="PTHR24421">
    <property type="entry name" value="NITRATE/NITRITE SENSOR PROTEIN NARX-RELATED"/>
    <property type="match status" value="1"/>
</dbReference>
<keyword evidence="8" id="KW-0902">Two-component regulatory system</keyword>
<keyword evidence="3" id="KW-0597">Phosphoprotein</keyword>
<keyword evidence="7" id="KW-0067">ATP-binding</keyword>
<evidence type="ECO:0000256" key="2">
    <source>
        <dbReference type="ARBA" id="ARBA00012438"/>
    </source>
</evidence>